<comment type="catalytic activity">
    <reaction evidence="3">
        <text>[protein]-peptidylproline (omega=180) = [protein]-peptidylproline (omega=0)</text>
        <dbReference type="Rhea" id="RHEA:16237"/>
        <dbReference type="Rhea" id="RHEA-COMP:10747"/>
        <dbReference type="Rhea" id="RHEA-COMP:10748"/>
        <dbReference type="ChEBI" id="CHEBI:83833"/>
        <dbReference type="ChEBI" id="CHEBI:83834"/>
        <dbReference type="EC" id="5.2.1.8"/>
    </reaction>
</comment>
<dbReference type="InterPro" id="IPR046357">
    <property type="entry name" value="PPIase_dom_sf"/>
</dbReference>
<dbReference type="Gene3D" id="1.25.40.10">
    <property type="entry name" value="Tetratricopeptide repeat domain"/>
    <property type="match status" value="1"/>
</dbReference>
<evidence type="ECO:0000256" key="3">
    <source>
        <dbReference type="PROSITE-ProRule" id="PRU00277"/>
    </source>
</evidence>
<evidence type="ECO:0000256" key="2">
    <source>
        <dbReference type="ARBA" id="ARBA00022803"/>
    </source>
</evidence>
<dbReference type="GeneTree" id="ENSGT00940000168373"/>
<dbReference type="Pfam" id="PF00254">
    <property type="entry name" value="FKBP_C"/>
    <property type="match status" value="1"/>
</dbReference>
<dbReference type="HOGENOM" id="CLU_013615_13_1_1"/>
<dbReference type="PANTHER" id="PTHR46512">
    <property type="entry name" value="PEPTIDYLPROLYL ISOMERASE"/>
    <property type="match status" value="1"/>
</dbReference>
<dbReference type="PANTHER" id="PTHR46512:SF9">
    <property type="entry name" value="PEPTIDYLPROLYL ISOMERASE"/>
    <property type="match status" value="1"/>
</dbReference>
<evidence type="ECO:0000313" key="6">
    <source>
        <dbReference type="Proteomes" id="UP000007875"/>
    </source>
</evidence>
<reference evidence="6" key="1">
    <citation type="submission" date="2003-08" db="EMBL/GenBank/DDBJ databases">
        <authorList>
            <person name="Birren B."/>
            <person name="Nusbaum C."/>
            <person name="Abebe A."/>
            <person name="Abouelleil A."/>
            <person name="Adekoya E."/>
            <person name="Ait-zahra M."/>
            <person name="Allen N."/>
            <person name="Allen T."/>
            <person name="An P."/>
            <person name="Anderson M."/>
            <person name="Anderson S."/>
            <person name="Arachchi H."/>
            <person name="Armbruster J."/>
            <person name="Bachantsang P."/>
            <person name="Baldwin J."/>
            <person name="Barry A."/>
            <person name="Bayul T."/>
            <person name="Blitshsteyn B."/>
            <person name="Bloom T."/>
            <person name="Blye J."/>
            <person name="Boguslavskiy L."/>
            <person name="Borowsky M."/>
            <person name="Boukhgalter B."/>
            <person name="Brunache A."/>
            <person name="Butler J."/>
            <person name="Calixte N."/>
            <person name="Calvo S."/>
            <person name="Camarata J."/>
            <person name="Campo K."/>
            <person name="Chang J."/>
            <person name="Cheshatsang Y."/>
            <person name="Citroen M."/>
            <person name="Collymore A."/>
            <person name="Considine T."/>
            <person name="Cook A."/>
            <person name="Cooke P."/>
            <person name="Corum B."/>
            <person name="Cuomo C."/>
            <person name="David R."/>
            <person name="Dawoe T."/>
            <person name="Degray S."/>
            <person name="Dodge S."/>
            <person name="Dooley K."/>
            <person name="Dorje P."/>
            <person name="Dorjee K."/>
            <person name="Dorris L."/>
            <person name="Duffey N."/>
            <person name="Dupes A."/>
            <person name="Elkins T."/>
            <person name="Engels R."/>
            <person name="Erickson J."/>
            <person name="Farina A."/>
            <person name="Faro S."/>
            <person name="Ferreira P."/>
            <person name="Fischer H."/>
            <person name="Fitzgerald M."/>
            <person name="Foley K."/>
            <person name="Gage D."/>
            <person name="Galagan J."/>
            <person name="Gearin G."/>
            <person name="Gnerre S."/>
            <person name="Gnirke A."/>
            <person name="Goyette A."/>
            <person name="Graham J."/>
            <person name="Grandbois E."/>
            <person name="Gyaltsen K."/>
            <person name="Hafez N."/>
            <person name="Hagopian D."/>
            <person name="Hagos B."/>
            <person name="Hall J."/>
            <person name="Hatcher B."/>
            <person name="Heller A."/>
            <person name="Higgins H."/>
            <person name="Honan T."/>
            <person name="Horn A."/>
            <person name="Houde N."/>
            <person name="Hughes L."/>
            <person name="Hulme W."/>
            <person name="Husby E."/>
            <person name="Iliev I."/>
            <person name="Jaffe D."/>
            <person name="Jones C."/>
            <person name="Kamal M."/>
            <person name="Kamat A."/>
            <person name="Kamvysselis M."/>
            <person name="Karlsson E."/>
            <person name="Kells C."/>
            <person name="Kieu A."/>
            <person name="Kisner P."/>
            <person name="Kodira C."/>
            <person name="Kulbokas E."/>
            <person name="Labutti K."/>
            <person name="Lama D."/>
            <person name="Landers T."/>
            <person name="Leger J."/>
            <person name="Levine S."/>
            <person name="Lewis D."/>
            <person name="Lewis T."/>
            <person name="Lindblad-toh K."/>
            <person name="Liu X."/>
            <person name="Lokyitsang T."/>
            <person name="Lokyitsang Y."/>
            <person name="Lucien O."/>
            <person name="Lui A."/>
            <person name="Ma L.J."/>
            <person name="Mabbitt R."/>
            <person name="Macdonald J."/>
            <person name="Maclean C."/>
            <person name="Major J."/>
            <person name="Manning J."/>
            <person name="Marabella R."/>
            <person name="Maru K."/>
            <person name="Matthews C."/>
            <person name="Mauceli E."/>
            <person name="Mccarthy M."/>
            <person name="Mcdonough S."/>
            <person name="Mcghee T."/>
            <person name="Meldrim J."/>
            <person name="Meneus L."/>
            <person name="Mesirov J."/>
            <person name="Mihalev A."/>
            <person name="Mihova T."/>
            <person name="Mikkelsen T."/>
            <person name="Mlenga V."/>
            <person name="Moru K."/>
            <person name="Mozes J."/>
            <person name="Mulrain L."/>
            <person name="Munson G."/>
            <person name="Naylor J."/>
            <person name="Newes C."/>
            <person name="Nguyen C."/>
            <person name="Nguyen N."/>
            <person name="Nguyen T."/>
            <person name="Nicol R."/>
            <person name="Nielsen C."/>
            <person name="Nizzari M."/>
            <person name="Norbu C."/>
            <person name="Norbu N."/>
            <person name="O'donnell P."/>
            <person name="Okoawo O."/>
            <person name="O'leary S."/>
            <person name="Omotosho B."/>
            <person name="O'neill K."/>
            <person name="Osman S."/>
            <person name="Parker S."/>
            <person name="Perrin D."/>
            <person name="Phunkhang P."/>
            <person name="Piqani B."/>
            <person name="Purcell S."/>
            <person name="Rachupka T."/>
            <person name="Ramasamy U."/>
            <person name="Rameau R."/>
            <person name="Ray V."/>
            <person name="Raymond C."/>
            <person name="Retta R."/>
            <person name="Richardson S."/>
            <person name="Rise C."/>
            <person name="Rodriguez J."/>
            <person name="Rogers J."/>
            <person name="Rogov P."/>
            <person name="Rutman M."/>
            <person name="Schupbach R."/>
            <person name="Seaman C."/>
            <person name="Settipalli S."/>
            <person name="Sharpe T."/>
            <person name="Sheridan J."/>
            <person name="Sherpa N."/>
            <person name="Shi J."/>
            <person name="Smirnov S."/>
            <person name="Smith C."/>
            <person name="Sougnez C."/>
            <person name="Spencer B."/>
            <person name="Stalker J."/>
            <person name="Stange-thomann N."/>
            <person name="Stavropoulos S."/>
            <person name="Stetson K."/>
            <person name="Stone C."/>
            <person name="Stone S."/>
            <person name="Stubbs M."/>
            <person name="Talamas J."/>
            <person name="Tchuinga P."/>
            <person name="Tenzing P."/>
            <person name="Tesfaye S."/>
            <person name="Theodore J."/>
            <person name="Thoulutsang Y."/>
            <person name="Topham K."/>
            <person name="Towey S."/>
            <person name="Tsamla T."/>
            <person name="Tsomo N."/>
            <person name="Vallee D."/>
            <person name="Vassiliev H."/>
            <person name="Venkataraman V."/>
            <person name="Vinson J."/>
            <person name="Vo A."/>
            <person name="Wade C."/>
            <person name="Wang S."/>
            <person name="Wangchuk T."/>
            <person name="Wangdi T."/>
            <person name="Whittaker C."/>
            <person name="Wilkinson J."/>
            <person name="Wu Y."/>
            <person name="Wyman D."/>
            <person name="Yadav S."/>
            <person name="Yang S."/>
            <person name="Yang X."/>
            <person name="Yeager S."/>
            <person name="Yee E."/>
            <person name="Young G."/>
            <person name="Zainoun J."/>
            <person name="Zembeck L."/>
            <person name="Zimmer A."/>
            <person name="Zody M."/>
            <person name="Lander E."/>
        </authorList>
    </citation>
    <scope>NUCLEOTIDE SEQUENCE [LARGE SCALE GENOMIC DNA]</scope>
</reference>
<evidence type="ECO:0000256" key="1">
    <source>
        <dbReference type="ARBA" id="ARBA00022737"/>
    </source>
</evidence>
<dbReference type="SUPFAM" id="SSF48452">
    <property type="entry name" value="TPR-like"/>
    <property type="match status" value="1"/>
</dbReference>
<reference evidence="5" key="3">
    <citation type="submission" date="2025-09" db="UniProtKB">
        <authorList>
            <consortium name="Ensembl"/>
        </authorList>
    </citation>
    <scope>IDENTIFICATION</scope>
</reference>
<proteinExistence type="predicted"/>
<dbReference type="Gene3D" id="3.10.50.40">
    <property type="match status" value="1"/>
</dbReference>
<organism evidence="5 6">
    <name type="scientific">Ciona savignyi</name>
    <name type="common">Pacific transparent sea squirt</name>
    <dbReference type="NCBI Taxonomy" id="51511"/>
    <lineage>
        <taxon>Eukaryota</taxon>
        <taxon>Metazoa</taxon>
        <taxon>Chordata</taxon>
        <taxon>Tunicata</taxon>
        <taxon>Ascidiacea</taxon>
        <taxon>Phlebobranchia</taxon>
        <taxon>Cionidae</taxon>
        <taxon>Ciona</taxon>
    </lineage>
</organism>
<keyword evidence="3" id="KW-0413">Isomerase</keyword>
<dbReference type="GO" id="GO:0003755">
    <property type="term" value="F:peptidyl-prolyl cis-trans isomerase activity"/>
    <property type="evidence" value="ECO:0007669"/>
    <property type="project" value="UniProtKB-KW"/>
</dbReference>
<dbReference type="SUPFAM" id="SSF54534">
    <property type="entry name" value="FKBP-like"/>
    <property type="match status" value="1"/>
</dbReference>
<keyword evidence="1" id="KW-0677">Repeat</keyword>
<dbReference type="InterPro" id="IPR001179">
    <property type="entry name" value="PPIase_FKBP_dom"/>
</dbReference>
<keyword evidence="6" id="KW-1185">Reference proteome</keyword>
<dbReference type="PROSITE" id="PS50059">
    <property type="entry name" value="FKBP_PPIASE"/>
    <property type="match status" value="1"/>
</dbReference>
<dbReference type="Proteomes" id="UP000007875">
    <property type="component" value="Unassembled WGS sequence"/>
</dbReference>
<feature type="domain" description="PPIase FKBP-type" evidence="4">
    <location>
        <begin position="15"/>
        <end position="116"/>
    </location>
</feature>
<protein>
    <recommendedName>
        <fullName evidence="3">peptidylprolyl isomerase</fullName>
        <ecNumber evidence="3">5.2.1.8</ecNumber>
    </recommendedName>
</protein>
<dbReference type="AlphaFoldDB" id="H2Y9R5"/>
<name>H2Y9R5_CIOSA</name>
<dbReference type="EC" id="5.2.1.8" evidence="3"/>
<dbReference type="InterPro" id="IPR050754">
    <property type="entry name" value="FKBP4/5/8-like"/>
</dbReference>
<evidence type="ECO:0000259" key="4">
    <source>
        <dbReference type="PROSITE" id="PS50059"/>
    </source>
</evidence>
<dbReference type="Ensembl" id="ENSCSAVT00000002100.1">
    <property type="protein sequence ID" value="ENSCSAVP00000002063.1"/>
    <property type="gene ID" value="ENSCSAVG00000001211.1"/>
</dbReference>
<keyword evidence="3" id="KW-0697">Rotamase</keyword>
<accession>H2Y9R5</accession>
<dbReference type="InterPro" id="IPR011990">
    <property type="entry name" value="TPR-like_helical_dom_sf"/>
</dbReference>
<reference evidence="5" key="2">
    <citation type="submission" date="2025-08" db="UniProtKB">
        <authorList>
            <consortium name="Ensembl"/>
        </authorList>
    </citation>
    <scope>IDENTIFICATION</scope>
</reference>
<evidence type="ECO:0000313" key="5">
    <source>
        <dbReference type="Ensembl" id="ENSCSAVP00000002063.1"/>
    </source>
</evidence>
<sequence length="252" mass="28489">VIKTAGIGEERPMSGSKVTVHYTGKLLDGTIFDSSHNHGSKFTFNLGKGLLGECKGFHGCSFIHYIKHSEVIKAWDWGVASMRKGEICELTCKPQYAYGERGSPPKIPPNATLIFERAKEAWECSDEERMEQAELAKKKGTDFVKEQNYKRAIVQYKKIAELLSHHDAKEDGSDEDRETIGKWNKLKLAGYLNVALCQNKEKLYLDAVHSCEEALKLEATSEKAIYRLAEGLFGLKEYHKAKVQFNKVSILW</sequence>
<keyword evidence="2" id="KW-0802">TPR repeat</keyword>